<organism evidence="6 7">
    <name type="scientific">Oceanobacillus picturae</name>
    <dbReference type="NCBI Taxonomy" id="171693"/>
    <lineage>
        <taxon>Bacteria</taxon>
        <taxon>Bacillati</taxon>
        <taxon>Bacillota</taxon>
        <taxon>Bacilli</taxon>
        <taxon>Bacillales</taxon>
        <taxon>Bacillaceae</taxon>
        <taxon>Oceanobacillus</taxon>
    </lineage>
</organism>
<dbReference type="InterPro" id="IPR001647">
    <property type="entry name" value="HTH_TetR"/>
</dbReference>
<feature type="domain" description="HTH tetR-type" evidence="5">
    <location>
        <begin position="1"/>
        <end position="60"/>
    </location>
</feature>
<dbReference type="Gene3D" id="1.10.10.60">
    <property type="entry name" value="Homeodomain-like"/>
    <property type="match status" value="1"/>
</dbReference>
<dbReference type="PANTHER" id="PTHR47506">
    <property type="entry name" value="TRANSCRIPTIONAL REGULATORY PROTEIN"/>
    <property type="match status" value="1"/>
</dbReference>
<keyword evidence="2 4" id="KW-0238">DNA-binding</keyword>
<dbReference type="SUPFAM" id="SSF46689">
    <property type="entry name" value="Homeodomain-like"/>
    <property type="match status" value="1"/>
</dbReference>
<reference evidence="7" key="1">
    <citation type="submission" date="2015-07" db="EMBL/GenBank/DDBJ databases">
        <title>Draft Genome Sequence of Oceanobacillus picturae Heshi-B3 that Was Isolated from Fermented Rice Bran with Aging Salted Mackerel, Which Was Named Heshiko as Traditional Fermented Seafood in Japan.</title>
        <authorList>
            <person name="Akuzawa S."/>
            <person name="Nakagawa J."/>
            <person name="Kanekatsu T."/>
            <person name="Kanesaki Y."/>
            <person name="Suzuki T."/>
        </authorList>
    </citation>
    <scope>NUCLEOTIDE SEQUENCE [LARGE SCALE GENOMIC DNA]</scope>
    <source>
        <strain evidence="7">Heshi-B3</strain>
    </source>
</reference>
<dbReference type="Gene3D" id="1.10.357.10">
    <property type="entry name" value="Tetracycline Repressor, domain 2"/>
    <property type="match status" value="1"/>
</dbReference>
<evidence type="ECO:0000313" key="7">
    <source>
        <dbReference type="Proteomes" id="UP000052946"/>
    </source>
</evidence>
<evidence type="ECO:0000256" key="3">
    <source>
        <dbReference type="ARBA" id="ARBA00023163"/>
    </source>
</evidence>
<name>A0A0U9H5T6_9BACI</name>
<protein>
    <submittedName>
        <fullName evidence="6">Intercellular adhesion protein R</fullName>
    </submittedName>
</protein>
<dbReference type="AlphaFoldDB" id="A0A0U9H5T6"/>
<sequence length="198" mass="23219">MTKDKIIQATIRNFAKYGYEGASMRKIAEEVNIKPASIYYFFENKQNLFIQAIKVILEHHFTSMKGTFEQYQTEKLHTIFSELFDNIVRHHTSNQEETKAYVLMVNSAIPEIKEEVRNYLATYNVWLVEQLTEEIASRNPHLDTSEIKEIIDYFIFLGNGLFWGVIIYEQSDMQKNLKQATNLMNQYLIQLLGSDKDA</sequence>
<accession>A0A0U9H5T6</accession>
<feature type="DNA-binding region" description="H-T-H motif" evidence="4">
    <location>
        <begin position="23"/>
        <end position="42"/>
    </location>
</feature>
<reference evidence="6 7" key="2">
    <citation type="journal article" date="2016" name="Genome Announc.">
        <title>Draft Genome Sequence of Oceanobacillus picturae Heshi-B3, Isolated from Fermented Rice Bran in a Traditional Japanese Seafood Dish.</title>
        <authorList>
            <person name="Akuzawa S."/>
            <person name="Nagaoka J."/>
            <person name="Kanekatsu M."/>
            <person name="Kanesaki Y."/>
            <person name="Suzuki T."/>
        </authorList>
    </citation>
    <scope>NUCLEOTIDE SEQUENCE [LARGE SCALE GENOMIC DNA]</scope>
    <source>
        <strain evidence="6 7">Heshi-B3</strain>
    </source>
</reference>
<evidence type="ECO:0000259" key="5">
    <source>
        <dbReference type="PROSITE" id="PS50977"/>
    </source>
</evidence>
<comment type="caution">
    <text evidence="6">The sequence shown here is derived from an EMBL/GenBank/DDBJ whole genome shotgun (WGS) entry which is preliminary data.</text>
</comment>
<dbReference type="EMBL" id="BBXV01000019">
    <property type="protein sequence ID" value="GAQ17739.1"/>
    <property type="molecule type" value="Genomic_DNA"/>
</dbReference>
<dbReference type="PROSITE" id="PS50977">
    <property type="entry name" value="HTH_TETR_2"/>
    <property type="match status" value="1"/>
</dbReference>
<dbReference type="Pfam" id="PF00440">
    <property type="entry name" value="TetR_N"/>
    <property type="match status" value="1"/>
</dbReference>
<dbReference type="RefSeq" id="WP_058950012.1">
    <property type="nucleotide sequence ID" value="NZ_BBXV01000019.1"/>
</dbReference>
<dbReference type="GO" id="GO:0003677">
    <property type="term" value="F:DNA binding"/>
    <property type="evidence" value="ECO:0007669"/>
    <property type="project" value="UniProtKB-UniRule"/>
</dbReference>
<dbReference type="Proteomes" id="UP000052946">
    <property type="component" value="Unassembled WGS sequence"/>
</dbReference>
<evidence type="ECO:0000313" key="6">
    <source>
        <dbReference type="EMBL" id="GAQ17739.1"/>
    </source>
</evidence>
<dbReference type="PANTHER" id="PTHR47506:SF6">
    <property type="entry name" value="HTH-TYPE TRANSCRIPTIONAL REPRESSOR NEMR"/>
    <property type="match status" value="1"/>
</dbReference>
<keyword evidence="3" id="KW-0804">Transcription</keyword>
<evidence type="ECO:0000256" key="1">
    <source>
        <dbReference type="ARBA" id="ARBA00023015"/>
    </source>
</evidence>
<evidence type="ECO:0000256" key="2">
    <source>
        <dbReference type="ARBA" id="ARBA00023125"/>
    </source>
</evidence>
<dbReference type="PRINTS" id="PR00455">
    <property type="entry name" value="HTHTETR"/>
</dbReference>
<evidence type="ECO:0000256" key="4">
    <source>
        <dbReference type="PROSITE-ProRule" id="PRU00335"/>
    </source>
</evidence>
<proteinExistence type="predicted"/>
<keyword evidence="1" id="KW-0805">Transcription regulation</keyword>
<dbReference type="InterPro" id="IPR009057">
    <property type="entry name" value="Homeodomain-like_sf"/>
</dbReference>
<gene>
    <name evidence="6" type="ORF">OPHB3_1664</name>
</gene>